<evidence type="ECO:0000313" key="1">
    <source>
        <dbReference type="EMBL" id="KYC55260.1"/>
    </source>
</evidence>
<comment type="caution">
    <text evidence="1">The sequence shown here is derived from an EMBL/GenBank/DDBJ whole genome shotgun (WGS) entry which is preliminary data.</text>
</comment>
<reference evidence="1 2" key="1">
    <citation type="journal article" date="2016" name="ISME J.">
        <title>Chasing the elusive Euryarchaeota class WSA2: genomes reveal a uniquely fastidious methyl-reducing methanogen.</title>
        <authorList>
            <person name="Nobu M.K."/>
            <person name="Narihiro T."/>
            <person name="Kuroda K."/>
            <person name="Mei R."/>
            <person name="Liu W.T."/>
        </authorList>
    </citation>
    <scope>NUCLEOTIDE SEQUENCE [LARGE SCALE GENOMIC DNA]</scope>
    <source>
        <strain evidence="1">ADurb1013_Bin02101</strain>
    </source>
</reference>
<accession>A0A150JDG7</accession>
<gene>
    <name evidence="1" type="ORF">AN188_00243</name>
</gene>
<dbReference type="EMBL" id="LNJB01000002">
    <property type="protein sequence ID" value="KYC55260.1"/>
    <property type="molecule type" value="Genomic_DNA"/>
</dbReference>
<evidence type="ECO:0000313" key="2">
    <source>
        <dbReference type="Proteomes" id="UP000092420"/>
    </source>
</evidence>
<protein>
    <submittedName>
        <fullName evidence="1">Uncharacterized protein</fullName>
    </submittedName>
</protein>
<proteinExistence type="predicted"/>
<sequence length="218" mass="24845">MATKKQNESEGIPRGDKVLLITGQHLFSEKELDKIRWQFSYLGGYCGAYKSHGRGVCMAARNWKTGNSNGRCTFHGGSSKHGPINKRMITMNKLTKLDKRSKLSTEIFNEKEMKLYEDLQEMIRSEYEITDPIAISQVARLLIYQNFLLDKMNQGFNINIEGSSKEIRAWLESYGLTPRSKVAINLDGADPGLLARVIIDVHDKMEAKRLQEQEDNTN</sequence>
<organism evidence="1 2">
    <name type="scientific">Candidatus Methanofastidiosum methylothiophilum</name>
    <dbReference type="NCBI Taxonomy" id="1705564"/>
    <lineage>
        <taxon>Archaea</taxon>
        <taxon>Methanobacteriati</taxon>
        <taxon>Methanobacteriota</taxon>
        <taxon>Stenosarchaea group</taxon>
        <taxon>Candidatus Methanofastidiosia</taxon>
        <taxon>Candidatus Methanofastidiosales</taxon>
        <taxon>Candidatus Methanofastidiosaceae</taxon>
        <taxon>Candidatus Methanofastidiosum</taxon>
    </lineage>
</organism>
<name>A0A150JDG7_9EURY</name>
<dbReference type="AlphaFoldDB" id="A0A150JDG7"/>
<dbReference type="Proteomes" id="UP000092420">
    <property type="component" value="Unassembled WGS sequence"/>
</dbReference>
<accession>A0A150JIR2</accession>